<evidence type="ECO:0000313" key="2">
    <source>
        <dbReference type="EMBL" id="CAE0475716.1"/>
    </source>
</evidence>
<feature type="region of interest" description="Disordered" evidence="1">
    <location>
        <begin position="1"/>
        <end position="98"/>
    </location>
</feature>
<accession>A0A7S3VFB1</accession>
<evidence type="ECO:0000256" key="1">
    <source>
        <dbReference type="SAM" id="MobiDB-lite"/>
    </source>
</evidence>
<feature type="compositionally biased region" description="Basic and acidic residues" evidence="1">
    <location>
        <begin position="319"/>
        <end position="328"/>
    </location>
</feature>
<feature type="region of interest" description="Disordered" evidence="1">
    <location>
        <begin position="165"/>
        <end position="191"/>
    </location>
</feature>
<sequence>MSEGGGELAVANHSQQLTASSHSIVSASNVGSCSVGSKQEPESRAANLRGHGKENKTYKFISTNHLDKTMPNQSNGMETMAVGSSHKTPEGNSCITKPLQPQTTITDCLSATPKEGIPSGTKIDEKTKEKLKNIVPGDNEQQPTIVVEGSVPNLVSSNSETIKALDVPTTSGASSKDGPTPYGTSSKDAKEDNMPIYNEVIPITHPIARVVTSRDVGKSRKEIDSIEPSTEHQNGLPPWKFTDSRFPLPIIGNGYKIKSSDNNDRDNEKLRDDSSHSSHVATADTNTSTKSPLQAYNQVWTDVKERVVKMKVERLFQKEKLKAPESKTGDNPNRTNGGKVKPISDESRQRVQERVEKDPETRRKVQEHFKCIINQSAITIQNDTSITGRFSKKTYKPFGFEPSTEKACMQEQYEIVKPSMGPPVAGVRVRVRIEPHGSSSVTSMGGSRGGNSNGSGSLMGSIGPYGRPRDDAGYDHINYYQAWNPVTMEFEPKKRLFDDASNSNGISSTMSDPNTHTPTRRMGLGGTTMNANGSAGARGAGGSGGLPLGAAAAGTRAALLSFMSAKTGLASALPIPPPFQAMSGGSYCMPPIPSLSNHLGTIGVSSGMFSGTTIECPRDPLINVPEKVIIQQDNNEIKTSRSKSRSRKSSSSTTKNVVSADNQVGGKRIEQVPVRKNKPKASPGRSIKKRKKTSKDYDADSSYTTDDHSSSKKMKMCATDSDDGGNTTSSTVRRSRRRAAPKNYDS</sequence>
<protein>
    <submittedName>
        <fullName evidence="2">Uncharacterized protein</fullName>
    </submittedName>
</protein>
<dbReference type="AlphaFoldDB" id="A0A7S3VFB1"/>
<feature type="region of interest" description="Disordered" evidence="1">
    <location>
        <begin position="212"/>
        <end position="289"/>
    </location>
</feature>
<dbReference type="EMBL" id="HBIO01026806">
    <property type="protein sequence ID" value="CAE0475716.1"/>
    <property type="molecule type" value="Transcribed_RNA"/>
</dbReference>
<feature type="region of interest" description="Disordered" evidence="1">
    <location>
        <begin position="632"/>
        <end position="746"/>
    </location>
</feature>
<feature type="compositionally biased region" description="Polar residues" evidence="1">
    <location>
        <begin position="12"/>
        <end position="37"/>
    </location>
</feature>
<feature type="compositionally biased region" description="Basic and acidic residues" evidence="1">
    <location>
        <begin position="215"/>
        <end position="224"/>
    </location>
</feature>
<feature type="compositionally biased region" description="Basic and acidic residues" evidence="1">
    <location>
        <begin position="258"/>
        <end position="276"/>
    </location>
</feature>
<gene>
    <name evidence="2" type="ORF">CDEB00056_LOCUS20569</name>
</gene>
<feature type="compositionally biased region" description="Polar residues" evidence="1">
    <location>
        <begin position="60"/>
        <end position="77"/>
    </location>
</feature>
<name>A0A7S3VFB1_9STRA</name>
<feature type="compositionally biased region" description="Basic and acidic residues" evidence="1">
    <location>
        <begin position="342"/>
        <end position="362"/>
    </location>
</feature>
<organism evidence="2">
    <name type="scientific">Chaetoceros debilis</name>
    <dbReference type="NCBI Taxonomy" id="122233"/>
    <lineage>
        <taxon>Eukaryota</taxon>
        <taxon>Sar</taxon>
        <taxon>Stramenopiles</taxon>
        <taxon>Ochrophyta</taxon>
        <taxon>Bacillariophyta</taxon>
        <taxon>Coscinodiscophyceae</taxon>
        <taxon>Chaetocerotophycidae</taxon>
        <taxon>Chaetocerotales</taxon>
        <taxon>Chaetocerotaceae</taxon>
        <taxon>Chaetoceros</taxon>
    </lineage>
</organism>
<feature type="region of interest" description="Disordered" evidence="1">
    <location>
        <begin position="437"/>
        <end position="457"/>
    </location>
</feature>
<feature type="compositionally biased region" description="Polar residues" evidence="1">
    <location>
        <begin position="277"/>
        <end position="289"/>
    </location>
</feature>
<proteinExistence type="predicted"/>
<feature type="region of interest" description="Disordered" evidence="1">
    <location>
        <begin position="319"/>
        <end position="362"/>
    </location>
</feature>
<reference evidence="2" key="1">
    <citation type="submission" date="2021-01" db="EMBL/GenBank/DDBJ databases">
        <authorList>
            <person name="Corre E."/>
            <person name="Pelletier E."/>
            <person name="Niang G."/>
            <person name="Scheremetjew M."/>
            <person name="Finn R."/>
            <person name="Kale V."/>
            <person name="Holt S."/>
            <person name="Cochrane G."/>
            <person name="Meng A."/>
            <person name="Brown T."/>
            <person name="Cohen L."/>
        </authorList>
    </citation>
    <scope>NUCLEOTIDE SEQUENCE</scope>
    <source>
        <strain evidence="2">MM31A-1</strain>
    </source>
</reference>